<dbReference type="AlphaFoldDB" id="A0AAV6UIK0"/>
<comment type="subcellular location">
    <subcellularLocation>
        <location evidence="1">Membrane</location>
    </subcellularLocation>
</comment>
<dbReference type="Gene3D" id="3.10.20.90">
    <property type="entry name" value="Phosphatidylinositol 3-kinase Catalytic Subunit, Chain A, domain 1"/>
    <property type="match status" value="1"/>
</dbReference>
<dbReference type="InterPro" id="IPR004241">
    <property type="entry name" value="Atg8-like"/>
</dbReference>
<gene>
    <name evidence="6" type="ORF">JTE90_029140</name>
</gene>
<feature type="lipid moiety-binding region" description="Phosphatidylserine amidated glycine; alternate" evidence="5">
    <location>
        <position position="122"/>
    </location>
</feature>
<evidence type="ECO:0000256" key="3">
    <source>
        <dbReference type="ARBA" id="ARBA00023136"/>
    </source>
</evidence>
<organism evidence="6 7">
    <name type="scientific">Oedothorax gibbosus</name>
    <dbReference type="NCBI Taxonomy" id="931172"/>
    <lineage>
        <taxon>Eukaryota</taxon>
        <taxon>Metazoa</taxon>
        <taxon>Ecdysozoa</taxon>
        <taxon>Arthropoda</taxon>
        <taxon>Chelicerata</taxon>
        <taxon>Arachnida</taxon>
        <taxon>Araneae</taxon>
        <taxon>Araneomorphae</taxon>
        <taxon>Entelegynae</taxon>
        <taxon>Araneoidea</taxon>
        <taxon>Linyphiidae</taxon>
        <taxon>Erigoninae</taxon>
        <taxon>Oedothorax</taxon>
    </lineage>
</organism>
<comment type="caution">
    <text evidence="6">The sequence shown here is derived from an EMBL/GenBank/DDBJ whole genome shotgun (WGS) entry which is preliminary data.</text>
</comment>
<protein>
    <submittedName>
        <fullName evidence="6">Uncharacterized protein</fullName>
    </submittedName>
</protein>
<dbReference type="GO" id="GO:0016020">
    <property type="term" value="C:membrane"/>
    <property type="evidence" value="ECO:0007669"/>
    <property type="project" value="UniProtKB-SubCell"/>
</dbReference>
<reference evidence="6 7" key="1">
    <citation type="journal article" date="2022" name="Nat. Ecol. Evol.">
        <title>A masculinizing supergene underlies an exaggerated male reproductive morph in a spider.</title>
        <authorList>
            <person name="Hendrickx F."/>
            <person name="De Corte Z."/>
            <person name="Sonet G."/>
            <person name="Van Belleghem S.M."/>
            <person name="Kostlbacher S."/>
            <person name="Vangestel C."/>
        </authorList>
    </citation>
    <scope>NUCLEOTIDE SEQUENCE [LARGE SCALE GENOMIC DNA]</scope>
    <source>
        <strain evidence="6">W744_W776</strain>
    </source>
</reference>
<dbReference type="SUPFAM" id="SSF54236">
    <property type="entry name" value="Ubiquitin-like"/>
    <property type="match status" value="1"/>
</dbReference>
<keyword evidence="4 5" id="KW-0449">Lipoprotein</keyword>
<dbReference type="EMBL" id="JAFNEN010000392">
    <property type="protein sequence ID" value="KAG8184000.1"/>
    <property type="molecule type" value="Genomic_DNA"/>
</dbReference>
<sequence length="272" mass="30614">MVKQQPNWFECDKEKVRKITLSIGILNKMNVQYISVVVEQAFEHGLPSMPLFKLRAPGTITMLQFLDKIRARLKLPPIQAVYFVLAEGLPVGMNQTLKNVYQNNRSKKGLLHLACISENTFGCHPPLKKPIKSKFPGAEALPFGAPEPIPAPGFQDIFEILQAPSPMWPQDYDGSLTEPQLDWVQSFENSVLQEQHNQPWQNIFTLPFQVIQQGVFTFASGQLLSGDVSETSSDEEFNNIPDHLPQIAAEQSLHAPESDLTSEEEEMLALFQ</sequence>
<evidence type="ECO:0000256" key="1">
    <source>
        <dbReference type="ARBA" id="ARBA00004370"/>
    </source>
</evidence>
<dbReference type="Pfam" id="PF02991">
    <property type="entry name" value="ATG8"/>
    <property type="match status" value="1"/>
</dbReference>
<dbReference type="Proteomes" id="UP000827092">
    <property type="component" value="Unassembled WGS sequence"/>
</dbReference>
<proteinExistence type="inferred from homology"/>
<comment type="similarity">
    <text evidence="2">Belongs to the ATG8 family.</text>
</comment>
<keyword evidence="3" id="KW-0472">Membrane</keyword>
<evidence type="ECO:0000256" key="5">
    <source>
        <dbReference type="PIRSR" id="PIRSR604241-50"/>
    </source>
</evidence>
<keyword evidence="7" id="KW-1185">Reference proteome</keyword>
<evidence type="ECO:0000256" key="2">
    <source>
        <dbReference type="ARBA" id="ARBA00007293"/>
    </source>
</evidence>
<accession>A0AAV6UIK0</accession>
<evidence type="ECO:0000313" key="7">
    <source>
        <dbReference type="Proteomes" id="UP000827092"/>
    </source>
</evidence>
<name>A0AAV6UIK0_9ARAC</name>
<evidence type="ECO:0000313" key="6">
    <source>
        <dbReference type="EMBL" id="KAG8184000.1"/>
    </source>
</evidence>
<dbReference type="InterPro" id="IPR029071">
    <property type="entry name" value="Ubiquitin-like_domsf"/>
</dbReference>
<evidence type="ECO:0000256" key="4">
    <source>
        <dbReference type="ARBA" id="ARBA00023288"/>
    </source>
</evidence>